<dbReference type="EMBL" id="CVRI01000043">
    <property type="protein sequence ID" value="CRK96323.1"/>
    <property type="molecule type" value="Genomic_DNA"/>
</dbReference>
<accession>A0A1J1I803</accession>
<name>A0A1J1I803_9DIPT</name>
<protein>
    <submittedName>
        <fullName evidence="1">CLUMA_CG009742, isoform A</fullName>
    </submittedName>
</protein>
<evidence type="ECO:0000313" key="1">
    <source>
        <dbReference type="EMBL" id="CRK96323.1"/>
    </source>
</evidence>
<dbReference type="Proteomes" id="UP000183832">
    <property type="component" value="Unassembled WGS sequence"/>
</dbReference>
<keyword evidence="2" id="KW-1185">Reference proteome</keyword>
<evidence type="ECO:0000313" key="2">
    <source>
        <dbReference type="Proteomes" id="UP000183832"/>
    </source>
</evidence>
<gene>
    <name evidence="1" type="ORF">CLUMA_CG009742</name>
</gene>
<sequence length="70" mass="8087">MYLPYDMILYELQVWRLLEFNEDTGKTELMWNLETPYIKDSLGMPCIRNQSASTLLISSMSIPASPNPIC</sequence>
<reference evidence="1 2" key="1">
    <citation type="submission" date="2015-04" db="EMBL/GenBank/DDBJ databases">
        <authorList>
            <person name="Syromyatnikov M.Y."/>
            <person name="Popov V.N."/>
        </authorList>
    </citation>
    <scope>NUCLEOTIDE SEQUENCE [LARGE SCALE GENOMIC DNA]</scope>
</reference>
<dbReference type="AlphaFoldDB" id="A0A1J1I803"/>
<organism evidence="1 2">
    <name type="scientific">Clunio marinus</name>
    <dbReference type="NCBI Taxonomy" id="568069"/>
    <lineage>
        <taxon>Eukaryota</taxon>
        <taxon>Metazoa</taxon>
        <taxon>Ecdysozoa</taxon>
        <taxon>Arthropoda</taxon>
        <taxon>Hexapoda</taxon>
        <taxon>Insecta</taxon>
        <taxon>Pterygota</taxon>
        <taxon>Neoptera</taxon>
        <taxon>Endopterygota</taxon>
        <taxon>Diptera</taxon>
        <taxon>Nematocera</taxon>
        <taxon>Chironomoidea</taxon>
        <taxon>Chironomidae</taxon>
        <taxon>Clunio</taxon>
    </lineage>
</organism>
<proteinExistence type="predicted"/>